<evidence type="ECO:0000259" key="3">
    <source>
        <dbReference type="Pfam" id="PF09972"/>
    </source>
</evidence>
<dbReference type="EMBL" id="JBHULI010000025">
    <property type="protein sequence ID" value="MFD2533016.1"/>
    <property type="molecule type" value="Genomic_DNA"/>
</dbReference>
<feature type="signal peptide" evidence="2">
    <location>
        <begin position="1"/>
        <end position="25"/>
    </location>
</feature>
<feature type="transmembrane region" description="Helical" evidence="1">
    <location>
        <begin position="430"/>
        <end position="448"/>
    </location>
</feature>
<sequence>MKLSKFFILSLIISMLSNFSTTVHAKEYAIPELQIEIQIYDDGSIRITEHRTYFFDGSYSWANYRIPKSGISAIENIQVSEADENFTNLNSEEPQTFLVEESSGAFNVQWFFDANDEERTFSISYTIRGALTVGTEWSQFFWNYVAAGREKSTEEVTILLQLPDTTDRSNLYAWVREPDWDLDIAKLDNGFQFTGTDIDRNEAVIIRTVFPTSVLEDQIQVNEPGFSVDFAENEESEYRESQRQLAAEQARNYDLAVNAVIVLAGLSIVCFVFFYRKYGARHKMNYSQNKSIMIPGRQKPAAIGWLLMNQTVIGAHVTATLLDLSRRGYFRIEENEPDKESSSWLSTEEKGTYSVETVDKDIQSDSTISEWEEDLYSFITKRIKEEGNKMEDIFKFSETEVSKWFYAWKKKLSTYCKDQEWIDKKSYTGVFWNLGIQSALLLTGIALIFLLHPIMAVAMGIAFIGAVLSLAIIRRTPKGEEIYITWKGYRKALKNAKDYSIPDDKLGLHFIYGIALGLNKQEFEQMFEQNPDAVLLITWITILPGSTNSPASMASSFSNLAATGTISAGGGGVAGGGASVSSPGGGASGGAG</sequence>
<keyword evidence="2" id="KW-0732">Signal</keyword>
<feature type="transmembrane region" description="Helical" evidence="1">
    <location>
        <begin position="255"/>
        <end position="275"/>
    </location>
</feature>
<evidence type="ECO:0000256" key="2">
    <source>
        <dbReference type="SAM" id="SignalP"/>
    </source>
</evidence>
<gene>
    <name evidence="5" type="ORF">ACFSVN_11205</name>
</gene>
<name>A0ABW5JJU4_9BACT</name>
<accession>A0ABW5JJU4</accession>
<dbReference type="Proteomes" id="UP001597460">
    <property type="component" value="Unassembled WGS sequence"/>
</dbReference>
<protein>
    <submittedName>
        <fullName evidence="5">DUF2207 family protein</fullName>
    </submittedName>
</protein>
<keyword evidence="6" id="KW-1185">Reference proteome</keyword>
<dbReference type="InterPro" id="IPR048389">
    <property type="entry name" value="YciQ-like_C"/>
</dbReference>
<dbReference type="Pfam" id="PF09972">
    <property type="entry name" value="DUF2207"/>
    <property type="match status" value="1"/>
</dbReference>
<evidence type="ECO:0000313" key="6">
    <source>
        <dbReference type="Proteomes" id="UP001597460"/>
    </source>
</evidence>
<feature type="transmembrane region" description="Helical" evidence="1">
    <location>
        <begin position="454"/>
        <end position="473"/>
    </location>
</feature>
<dbReference type="Pfam" id="PF20990">
    <property type="entry name" value="DUF2207_C"/>
    <property type="match status" value="1"/>
</dbReference>
<evidence type="ECO:0000256" key="1">
    <source>
        <dbReference type="SAM" id="Phobius"/>
    </source>
</evidence>
<comment type="caution">
    <text evidence="5">The sequence shown here is derived from an EMBL/GenBank/DDBJ whole genome shotgun (WGS) entry which is preliminary data.</text>
</comment>
<evidence type="ECO:0000313" key="5">
    <source>
        <dbReference type="EMBL" id="MFD2533016.1"/>
    </source>
</evidence>
<proteinExistence type="predicted"/>
<keyword evidence="1" id="KW-0812">Transmembrane</keyword>
<keyword evidence="1" id="KW-1133">Transmembrane helix</keyword>
<dbReference type="InterPro" id="IPR018702">
    <property type="entry name" value="DUF2207"/>
</dbReference>
<organism evidence="5 6">
    <name type="scientific">Gracilimonas halophila</name>
    <dbReference type="NCBI Taxonomy" id="1834464"/>
    <lineage>
        <taxon>Bacteria</taxon>
        <taxon>Pseudomonadati</taxon>
        <taxon>Balneolota</taxon>
        <taxon>Balneolia</taxon>
        <taxon>Balneolales</taxon>
        <taxon>Balneolaceae</taxon>
        <taxon>Gracilimonas</taxon>
    </lineage>
</organism>
<feature type="chain" id="PRO_5045419427" evidence="2">
    <location>
        <begin position="26"/>
        <end position="592"/>
    </location>
</feature>
<feature type="domain" description="DUF2207" evidence="3">
    <location>
        <begin position="30"/>
        <end position="210"/>
    </location>
</feature>
<dbReference type="RefSeq" id="WP_390302544.1">
    <property type="nucleotide sequence ID" value="NZ_JBHULI010000025.1"/>
</dbReference>
<feature type="domain" description="Predicted membrane protein YciQ-like C-terminal" evidence="4">
    <location>
        <begin position="294"/>
        <end position="501"/>
    </location>
</feature>
<keyword evidence="1" id="KW-0472">Membrane</keyword>
<reference evidence="6" key="1">
    <citation type="journal article" date="2019" name="Int. J. Syst. Evol. Microbiol.">
        <title>The Global Catalogue of Microorganisms (GCM) 10K type strain sequencing project: providing services to taxonomists for standard genome sequencing and annotation.</title>
        <authorList>
            <consortium name="The Broad Institute Genomics Platform"/>
            <consortium name="The Broad Institute Genome Sequencing Center for Infectious Disease"/>
            <person name="Wu L."/>
            <person name="Ma J."/>
        </authorList>
    </citation>
    <scope>NUCLEOTIDE SEQUENCE [LARGE SCALE GENOMIC DNA]</scope>
    <source>
        <strain evidence="6">KCTC 52042</strain>
    </source>
</reference>
<evidence type="ECO:0000259" key="4">
    <source>
        <dbReference type="Pfam" id="PF20990"/>
    </source>
</evidence>